<dbReference type="Proteomes" id="UP001354989">
    <property type="component" value="Plasmid pPP10"/>
</dbReference>
<keyword evidence="2" id="KW-0812">Transmembrane</keyword>
<name>A0ABM7VN46_9BACT</name>
<geneLocation type="plasmid" evidence="3 4">
    <name>pPP10</name>
</geneLocation>
<evidence type="ECO:0000313" key="4">
    <source>
        <dbReference type="Proteomes" id="UP001354989"/>
    </source>
</evidence>
<proteinExistence type="predicted"/>
<reference evidence="3 4" key="1">
    <citation type="submission" date="2021-12" db="EMBL/GenBank/DDBJ databases">
        <title>Genome sequencing of bacteria with rrn-lacking chromosome and rrn-plasmid.</title>
        <authorList>
            <person name="Anda M."/>
            <person name="Iwasaki W."/>
        </authorList>
    </citation>
    <scope>NUCLEOTIDE SEQUENCE [LARGE SCALE GENOMIC DNA]</scope>
    <source>
        <strain evidence="3 4">NBRC 101262</strain>
        <plasmid evidence="3 4">pPP10</plasmid>
    </source>
</reference>
<keyword evidence="3" id="KW-0614">Plasmid</keyword>
<keyword evidence="1" id="KW-0175">Coiled coil</keyword>
<feature type="coiled-coil region" evidence="1">
    <location>
        <begin position="45"/>
        <end position="79"/>
    </location>
</feature>
<evidence type="ECO:0000256" key="1">
    <source>
        <dbReference type="SAM" id="Coils"/>
    </source>
</evidence>
<gene>
    <name evidence="3" type="ORF">PEPS_47380</name>
</gene>
<accession>A0ABM7VN46</accession>
<organism evidence="3 4">
    <name type="scientific">Persicobacter psychrovividus</name>
    <dbReference type="NCBI Taxonomy" id="387638"/>
    <lineage>
        <taxon>Bacteria</taxon>
        <taxon>Pseudomonadati</taxon>
        <taxon>Bacteroidota</taxon>
        <taxon>Cytophagia</taxon>
        <taxon>Cytophagales</taxon>
        <taxon>Persicobacteraceae</taxon>
        <taxon>Persicobacter</taxon>
    </lineage>
</organism>
<keyword evidence="2" id="KW-1133">Transmembrane helix</keyword>
<protein>
    <submittedName>
        <fullName evidence="3">Uncharacterized protein</fullName>
    </submittedName>
</protein>
<dbReference type="EMBL" id="AP025302">
    <property type="protein sequence ID" value="BDD02458.1"/>
    <property type="molecule type" value="Genomic_DNA"/>
</dbReference>
<sequence length="116" mass="13438">MEVFVSKSFWLIIGLFGSLIVGILSVIISRAIGNMASKHDLVAHVDLLTKDIVFLNKEVSDMRREISKIHRSVDELKCQINDNYMHKELIQQSIQHFTQKIDHISEVVDKFYKPQQ</sequence>
<keyword evidence="2" id="KW-0472">Membrane</keyword>
<feature type="transmembrane region" description="Helical" evidence="2">
    <location>
        <begin position="12"/>
        <end position="32"/>
    </location>
</feature>
<evidence type="ECO:0000313" key="3">
    <source>
        <dbReference type="EMBL" id="BDD02458.1"/>
    </source>
</evidence>
<evidence type="ECO:0000256" key="2">
    <source>
        <dbReference type="SAM" id="Phobius"/>
    </source>
</evidence>
<keyword evidence="4" id="KW-1185">Reference proteome</keyword>
<dbReference type="RefSeq" id="WP_338399625.1">
    <property type="nucleotide sequence ID" value="NZ_AP025302.1"/>
</dbReference>